<organism evidence="2 3">
    <name type="scientific">Gossypium davidsonii</name>
    <name type="common">Davidson's cotton</name>
    <name type="synonym">Gossypium klotzschianum subsp. davidsonii</name>
    <dbReference type="NCBI Taxonomy" id="34287"/>
    <lineage>
        <taxon>Eukaryota</taxon>
        <taxon>Viridiplantae</taxon>
        <taxon>Streptophyta</taxon>
        <taxon>Embryophyta</taxon>
        <taxon>Tracheophyta</taxon>
        <taxon>Spermatophyta</taxon>
        <taxon>Magnoliopsida</taxon>
        <taxon>eudicotyledons</taxon>
        <taxon>Gunneridae</taxon>
        <taxon>Pentapetalae</taxon>
        <taxon>rosids</taxon>
        <taxon>malvids</taxon>
        <taxon>Malvales</taxon>
        <taxon>Malvaceae</taxon>
        <taxon>Malvoideae</taxon>
        <taxon>Gossypium</taxon>
    </lineage>
</organism>
<sequence length="97" mass="11026">MSISLRLSSSSLLVGLTFESLSRHLCWSTVVLTKYTRNAKIWLSSPIKVYHYLLFLLLHITCNFYVGAISSEGQSLKMKVVNLYTLVMLNTTMSSFK</sequence>
<keyword evidence="1" id="KW-0812">Transmembrane</keyword>
<gene>
    <name evidence="2" type="ORF">Godav_013319</name>
</gene>
<accession>A0A7J8RFY2</accession>
<reference evidence="2 3" key="1">
    <citation type="journal article" date="2019" name="Genome Biol. Evol.">
        <title>Insights into the evolution of the New World diploid cottons (Gossypium, subgenus Houzingenia) based on genome sequencing.</title>
        <authorList>
            <person name="Grover C.E."/>
            <person name="Arick M.A. 2nd"/>
            <person name="Thrash A."/>
            <person name="Conover J.L."/>
            <person name="Sanders W.S."/>
            <person name="Peterson D.G."/>
            <person name="Frelichowski J.E."/>
            <person name="Scheffler J.A."/>
            <person name="Scheffler B.E."/>
            <person name="Wendel J.F."/>
        </authorList>
    </citation>
    <scope>NUCLEOTIDE SEQUENCE [LARGE SCALE GENOMIC DNA]</scope>
    <source>
        <strain evidence="2">27</strain>
        <tissue evidence="2">Leaf</tissue>
    </source>
</reference>
<comment type="caution">
    <text evidence="2">The sequence shown here is derived from an EMBL/GenBank/DDBJ whole genome shotgun (WGS) entry which is preliminary data.</text>
</comment>
<keyword evidence="3" id="KW-1185">Reference proteome</keyword>
<dbReference type="AlphaFoldDB" id="A0A7J8RFY2"/>
<keyword evidence="1" id="KW-0472">Membrane</keyword>
<evidence type="ECO:0000313" key="3">
    <source>
        <dbReference type="Proteomes" id="UP000593561"/>
    </source>
</evidence>
<protein>
    <submittedName>
        <fullName evidence="2">Uncharacterized protein</fullName>
    </submittedName>
</protein>
<evidence type="ECO:0000256" key="1">
    <source>
        <dbReference type="SAM" id="Phobius"/>
    </source>
</evidence>
<keyword evidence="1" id="KW-1133">Transmembrane helix</keyword>
<name>A0A7J8RFY2_GOSDV</name>
<evidence type="ECO:0000313" key="2">
    <source>
        <dbReference type="EMBL" id="MBA0612749.1"/>
    </source>
</evidence>
<dbReference type="Proteomes" id="UP000593561">
    <property type="component" value="Unassembled WGS sequence"/>
</dbReference>
<proteinExistence type="predicted"/>
<dbReference type="EMBL" id="JABFAC010000005">
    <property type="protein sequence ID" value="MBA0612749.1"/>
    <property type="molecule type" value="Genomic_DNA"/>
</dbReference>
<feature type="transmembrane region" description="Helical" evidence="1">
    <location>
        <begin position="49"/>
        <end position="69"/>
    </location>
</feature>